<dbReference type="AlphaFoldDB" id="A0A6N2R6W5"/>
<gene>
    <name evidence="1" type="ORF">BFLFYP10_05091</name>
</gene>
<name>A0A6N2R6W5_9BACE</name>
<protein>
    <submittedName>
        <fullName evidence="1">Uncharacterized protein</fullName>
    </submittedName>
</protein>
<proteinExistence type="predicted"/>
<evidence type="ECO:0000313" key="1">
    <source>
        <dbReference type="EMBL" id="VYS75745.1"/>
    </source>
</evidence>
<accession>A0A6N2R6W5</accession>
<dbReference type="EMBL" id="CACRSZ010000004">
    <property type="protein sequence ID" value="VYS75745.1"/>
    <property type="molecule type" value="Genomic_DNA"/>
</dbReference>
<organism evidence="1">
    <name type="scientific">Bacteroides faecis</name>
    <dbReference type="NCBI Taxonomy" id="674529"/>
    <lineage>
        <taxon>Bacteria</taxon>
        <taxon>Pseudomonadati</taxon>
        <taxon>Bacteroidota</taxon>
        <taxon>Bacteroidia</taxon>
        <taxon>Bacteroidales</taxon>
        <taxon>Bacteroidaceae</taxon>
        <taxon>Bacteroides</taxon>
    </lineage>
</organism>
<sequence>MLLHTIVSYIHVLFCCYKTDTKILITQGFGKKKNLKPLKKHLKRQKEGSYHPVYSFKNRTSSNFIIF</sequence>
<reference evidence="1" key="1">
    <citation type="submission" date="2019-11" db="EMBL/GenBank/DDBJ databases">
        <authorList>
            <person name="Feng L."/>
        </authorList>
    </citation>
    <scope>NUCLEOTIDE SEQUENCE</scope>
    <source>
        <strain evidence="1">BfaecisLFYP10</strain>
    </source>
</reference>